<proteinExistence type="predicted"/>
<dbReference type="RefSeq" id="WP_173059326.1">
    <property type="nucleotide sequence ID" value="NZ_BAABGO010000029.1"/>
</dbReference>
<dbReference type="AlphaFoldDB" id="A0A6V8KEM7"/>
<evidence type="ECO:0000256" key="1">
    <source>
        <dbReference type="SAM" id="SignalP"/>
    </source>
</evidence>
<accession>A0A6V8KEM7</accession>
<evidence type="ECO:0000313" key="2">
    <source>
        <dbReference type="EMBL" id="GFJ80901.1"/>
    </source>
</evidence>
<gene>
    <name evidence="2" type="ORF">Phou_050810</name>
</gene>
<evidence type="ECO:0000313" key="3">
    <source>
        <dbReference type="Proteomes" id="UP000482800"/>
    </source>
</evidence>
<name>A0A6V8KEM7_9ACTN</name>
<dbReference type="PROSITE" id="PS51257">
    <property type="entry name" value="PROKAR_LIPOPROTEIN"/>
    <property type="match status" value="1"/>
</dbReference>
<keyword evidence="1" id="KW-0732">Signal</keyword>
<dbReference type="Proteomes" id="UP000482800">
    <property type="component" value="Unassembled WGS sequence"/>
</dbReference>
<reference evidence="2 3" key="1">
    <citation type="submission" date="2020-03" db="EMBL/GenBank/DDBJ databases">
        <title>Whole genome shotgun sequence of Phytohabitans houttuyneae NBRC 108639.</title>
        <authorList>
            <person name="Komaki H."/>
            <person name="Tamura T."/>
        </authorList>
    </citation>
    <scope>NUCLEOTIDE SEQUENCE [LARGE SCALE GENOMIC DNA]</scope>
    <source>
        <strain evidence="2 3">NBRC 108639</strain>
    </source>
</reference>
<comment type="caution">
    <text evidence="2">The sequence shown here is derived from an EMBL/GenBank/DDBJ whole genome shotgun (WGS) entry which is preliminary data.</text>
</comment>
<evidence type="ECO:0008006" key="4">
    <source>
        <dbReference type="Google" id="ProtNLM"/>
    </source>
</evidence>
<protein>
    <recommendedName>
        <fullName evidence="4">Lipoprotein</fullName>
    </recommendedName>
</protein>
<feature type="chain" id="PRO_5039473876" description="Lipoprotein" evidence="1">
    <location>
        <begin position="22"/>
        <end position="216"/>
    </location>
</feature>
<keyword evidence="3" id="KW-1185">Reference proteome</keyword>
<organism evidence="2 3">
    <name type="scientific">Phytohabitans houttuyneae</name>
    <dbReference type="NCBI Taxonomy" id="1076126"/>
    <lineage>
        <taxon>Bacteria</taxon>
        <taxon>Bacillati</taxon>
        <taxon>Actinomycetota</taxon>
        <taxon>Actinomycetes</taxon>
        <taxon>Micromonosporales</taxon>
        <taxon>Micromonosporaceae</taxon>
    </lineage>
</organism>
<reference evidence="2 3" key="2">
    <citation type="submission" date="2020-03" db="EMBL/GenBank/DDBJ databases">
        <authorList>
            <person name="Ichikawa N."/>
            <person name="Kimura A."/>
            <person name="Kitahashi Y."/>
            <person name="Uohara A."/>
        </authorList>
    </citation>
    <scope>NUCLEOTIDE SEQUENCE [LARGE SCALE GENOMIC DNA]</scope>
    <source>
        <strain evidence="2 3">NBRC 108639</strain>
    </source>
</reference>
<feature type="signal peptide" evidence="1">
    <location>
        <begin position="1"/>
        <end position="21"/>
    </location>
</feature>
<dbReference type="EMBL" id="BLPF01000002">
    <property type="protein sequence ID" value="GFJ80901.1"/>
    <property type="molecule type" value="Genomic_DNA"/>
</dbReference>
<sequence length="216" mass="22667">MPRTLAGALAALLALTGVVSCGEPTTPDADPAGSVRALVNEAGRHWHVEFTPLASPADAVRRADLIVTGTLVDVTEGITVERPDGADGDVWATFEVRVERVLSGEAPAQAVIHVAVGKDVAVTADRLAALNPQAKAVMVLADRSGWEPDADVRVTRPAGIPATAPLFMAYTDGMWLQGPKDDRMYAIQTEPADLPPPWSAPTTVEQFAERITAAGS</sequence>